<dbReference type="AlphaFoldDB" id="A0A919J1F1"/>
<protein>
    <submittedName>
        <fullName evidence="1">Uncharacterized protein</fullName>
    </submittedName>
</protein>
<reference evidence="1" key="1">
    <citation type="submission" date="2021-01" db="EMBL/GenBank/DDBJ databases">
        <title>Whole genome shotgun sequence of Actinoplanes ferrugineus NBRC 15555.</title>
        <authorList>
            <person name="Komaki H."/>
            <person name="Tamura T."/>
        </authorList>
    </citation>
    <scope>NUCLEOTIDE SEQUENCE</scope>
    <source>
        <strain evidence="1">NBRC 15555</strain>
    </source>
</reference>
<sequence length="64" mass="7208">MTTTARIPEPLATGDRPLWDMWRGGGPTRTHLVSGYDRKSWLPAVTFDDPVRDLGEDGVQLELR</sequence>
<dbReference type="Proteomes" id="UP000598174">
    <property type="component" value="Unassembled WGS sequence"/>
</dbReference>
<gene>
    <name evidence="1" type="ORF">Afe05nite_45250</name>
</gene>
<keyword evidence="2" id="KW-1185">Reference proteome</keyword>
<dbReference type="RefSeq" id="WP_203819146.1">
    <property type="nucleotide sequence ID" value="NZ_BAAABP010000022.1"/>
</dbReference>
<accession>A0A919J1F1</accession>
<comment type="caution">
    <text evidence="1">The sequence shown here is derived from an EMBL/GenBank/DDBJ whole genome shotgun (WGS) entry which is preliminary data.</text>
</comment>
<evidence type="ECO:0000313" key="2">
    <source>
        <dbReference type="Proteomes" id="UP000598174"/>
    </source>
</evidence>
<organism evidence="1 2">
    <name type="scientific">Paractinoplanes ferrugineus</name>
    <dbReference type="NCBI Taxonomy" id="113564"/>
    <lineage>
        <taxon>Bacteria</taxon>
        <taxon>Bacillati</taxon>
        <taxon>Actinomycetota</taxon>
        <taxon>Actinomycetes</taxon>
        <taxon>Micromonosporales</taxon>
        <taxon>Micromonosporaceae</taxon>
        <taxon>Paractinoplanes</taxon>
    </lineage>
</organism>
<evidence type="ECO:0000313" key="1">
    <source>
        <dbReference type="EMBL" id="GIE12685.1"/>
    </source>
</evidence>
<dbReference type="EMBL" id="BOMM01000040">
    <property type="protein sequence ID" value="GIE12685.1"/>
    <property type="molecule type" value="Genomic_DNA"/>
</dbReference>
<proteinExistence type="predicted"/>
<name>A0A919J1F1_9ACTN</name>